<keyword evidence="3" id="KW-1185">Reference proteome</keyword>
<dbReference type="Proteomes" id="UP001176961">
    <property type="component" value="Unassembled WGS sequence"/>
</dbReference>
<organism evidence="2 3">
    <name type="scientific">Cylicocyclus nassatus</name>
    <name type="common">Nematode worm</name>
    <dbReference type="NCBI Taxonomy" id="53992"/>
    <lineage>
        <taxon>Eukaryota</taxon>
        <taxon>Metazoa</taxon>
        <taxon>Ecdysozoa</taxon>
        <taxon>Nematoda</taxon>
        <taxon>Chromadorea</taxon>
        <taxon>Rhabditida</taxon>
        <taxon>Rhabditina</taxon>
        <taxon>Rhabditomorpha</taxon>
        <taxon>Strongyloidea</taxon>
        <taxon>Strongylidae</taxon>
        <taxon>Cylicocyclus</taxon>
    </lineage>
</organism>
<feature type="region of interest" description="Disordered" evidence="1">
    <location>
        <begin position="51"/>
        <end position="149"/>
    </location>
</feature>
<proteinExistence type="predicted"/>
<dbReference type="AlphaFoldDB" id="A0AA36HC45"/>
<comment type="caution">
    <text evidence="2">The sequence shown here is derived from an EMBL/GenBank/DDBJ whole genome shotgun (WGS) entry which is preliminary data.</text>
</comment>
<evidence type="ECO:0000313" key="3">
    <source>
        <dbReference type="Proteomes" id="UP001176961"/>
    </source>
</evidence>
<evidence type="ECO:0000256" key="1">
    <source>
        <dbReference type="SAM" id="MobiDB-lite"/>
    </source>
</evidence>
<feature type="compositionally biased region" description="Pro residues" evidence="1">
    <location>
        <begin position="113"/>
        <end position="123"/>
    </location>
</feature>
<feature type="compositionally biased region" description="Basic residues" evidence="1">
    <location>
        <begin position="138"/>
        <end position="149"/>
    </location>
</feature>
<reference evidence="2" key="1">
    <citation type="submission" date="2023-07" db="EMBL/GenBank/DDBJ databases">
        <authorList>
            <consortium name="CYATHOMIX"/>
        </authorList>
    </citation>
    <scope>NUCLEOTIDE SEQUENCE</scope>
    <source>
        <strain evidence="2">N/A</strain>
    </source>
</reference>
<gene>
    <name evidence="2" type="ORF">CYNAS_LOCUS19347</name>
</gene>
<sequence length="149" mass="16327">MSEKQFHEWEHTRLEIAGRINWTFSNSRNAGEAVVILSVWRGIDCSACCSREHGGGRSHGQNEKLEEELKCSRPTSAGTLPTGAGEPEKIQEIVIESSDKEPEEEPCTSKALAPPPSAPPPVVRQPLSEVNPVVEPLKKKRKRHSGAAL</sequence>
<protein>
    <submittedName>
        <fullName evidence="2">Uncharacterized protein</fullName>
    </submittedName>
</protein>
<accession>A0AA36HC45</accession>
<feature type="compositionally biased region" description="Basic and acidic residues" evidence="1">
    <location>
        <begin position="51"/>
        <end position="71"/>
    </location>
</feature>
<dbReference type="EMBL" id="CATQJL010000316">
    <property type="protein sequence ID" value="CAJ0607364.1"/>
    <property type="molecule type" value="Genomic_DNA"/>
</dbReference>
<evidence type="ECO:0000313" key="2">
    <source>
        <dbReference type="EMBL" id="CAJ0607364.1"/>
    </source>
</evidence>
<name>A0AA36HC45_CYLNA</name>